<keyword evidence="2" id="KW-1185">Reference proteome</keyword>
<gene>
    <name evidence="1" type="ORF">MW7_004230</name>
</gene>
<proteinExistence type="predicted"/>
<reference evidence="1" key="1">
    <citation type="submission" date="2019-05" db="EMBL/GenBank/DDBJ databases">
        <title>Revised genome assembly of Burkholderiaceae (previously Ralstonia) sp. PBA.</title>
        <authorList>
            <person name="Gan H.M."/>
        </authorList>
    </citation>
    <scope>NUCLEOTIDE SEQUENCE</scope>
    <source>
        <strain evidence="1">PBA</strain>
    </source>
</reference>
<name>A0ACD3SS30_9BURK</name>
<protein>
    <submittedName>
        <fullName evidence="1">TPM domain-containing protein</fullName>
    </submittedName>
</protein>
<organism evidence="1 2">
    <name type="scientific">Imbroritus primus</name>
    <dbReference type="NCBI Taxonomy" id="3058603"/>
    <lineage>
        <taxon>Bacteria</taxon>
        <taxon>Pseudomonadati</taxon>
        <taxon>Pseudomonadota</taxon>
        <taxon>Betaproteobacteria</taxon>
        <taxon>Burkholderiales</taxon>
        <taxon>Burkholderiaceae</taxon>
        <taxon>Imbroritus</taxon>
    </lineage>
</organism>
<evidence type="ECO:0000313" key="1">
    <source>
        <dbReference type="EMBL" id="TMS59085.1"/>
    </source>
</evidence>
<evidence type="ECO:0000313" key="2">
    <source>
        <dbReference type="Proteomes" id="UP000004277"/>
    </source>
</evidence>
<sequence>MPAHPSRLKRLCTHLCTTHAHVRALFPDAELDRIEHAIQAGEHGHQGELRVVIEGSLPLAQVWGRVSPRERAEHIFRELDIWDTEANSGVLLYLNIADHAVEIVADRGFAARVPATTWDELCAILTSGFTRQQQTAALHQVIHALHALANRHFPVDPARGGNSNELPDRPLIR</sequence>
<accession>A0ACD3SS30</accession>
<comment type="caution">
    <text evidence="1">The sequence shown here is derived from an EMBL/GenBank/DDBJ whole genome shotgun (WGS) entry which is preliminary data.</text>
</comment>
<dbReference type="EMBL" id="AKCV02000013">
    <property type="protein sequence ID" value="TMS59085.1"/>
    <property type="molecule type" value="Genomic_DNA"/>
</dbReference>
<dbReference type="Proteomes" id="UP000004277">
    <property type="component" value="Unassembled WGS sequence"/>
</dbReference>